<proteinExistence type="inferred from homology"/>
<sequence>MDAVHARALSFLEAAAAVSDVRTRRDAQSATIYSAFATRYNTTTPNILVSSPLTVTERRNIFYAALDVVYSVLNINSTLNLDNYTQNAQTIAILAREDIPYTTRSYRTVMRARVSSNAVGNSRVEYHPYVDSHTFSPAGTEYGFRPGQAITVGKVSTREAEVHMQPGGHGDVAPPLRPTEGDTTRMQFVWQAMPTVIANRGFMQCTTDVTVLVGGEEIDPGRPFWAYTTTDIHIRNNSAVMRAHVRFTCLRYFRATAPRVMFPGMDSDIATVYLYYDDTWAQVRTYILREVGLPSTAPTINPITDARRALAYALLARLMDVYVSQNPELPPPEMFMNLGLQARLARALDHMRGGR</sequence>
<dbReference type="GeneID" id="25067881"/>
<dbReference type="GO" id="GO:0039624">
    <property type="term" value="C:viral outer capsid"/>
    <property type="evidence" value="ECO:0007669"/>
    <property type="project" value="UniProtKB-KW"/>
</dbReference>
<dbReference type="InterPro" id="IPR008980">
    <property type="entry name" value="Capsid_hemagglutn"/>
</dbReference>
<keyword evidence="9" id="KW-1185">Reference proteome</keyword>
<reference evidence="8 9" key="1">
    <citation type="journal article" date="2015" name="Viruses">
        <title>Genetic characterization of the tick-borne orbiviruses.</title>
        <authorList>
            <person name="Belaganahalli M.N."/>
            <person name="Maan S."/>
            <person name="Maan N.S."/>
            <person name="Brownlie J."/>
            <person name="Tesh R."/>
            <person name="Attoui H."/>
            <person name="Mertens P.P."/>
        </authorList>
    </citation>
    <scope>NUCLEOTIDE SEQUENCE [LARGE SCALE GENOMIC DNA]</scope>
    <source>
        <strain evidence="8">NEP1970/01</strain>
    </source>
</reference>
<evidence type="ECO:0000256" key="6">
    <source>
        <dbReference type="ARBA" id="ARBA00022844"/>
    </source>
</evidence>
<dbReference type="GO" id="GO:0019031">
    <property type="term" value="C:viral envelope"/>
    <property type="evidence" value="ECO:0007669"/>
    <property type="project" value="InterPro"/>
</dbReference>
<dbReference type="GO" id="GO:0005198">
    <property type="term" value="F:structural molecule activity"/>
    <property type="evidence" value="ECO:0007669"/>
    <property type="project" value="InterPro"/>
</dbReference>
<dbReference type="GO" id="GO:0046789">
    <property type="term" value="F:host cell surface receptor binding"/>
    <property type="evidence" value="ECO:0007669"/>
    <property type="project" value="InterPro"/>
</dbReference>
<dbReference type="GO" id="GO:0019064">
    <property type="term" value="P:fusion of virus membrane with host plasma membrane"/>
    <property type="evidence" value="ECO:0007669"/>
    <property type="project" value="InterPro"/>
</dbReference>
<dbReference type="InterPro" id="IPR023176">
    <property type="entry name" value="Orbi_VP7_capsid_N"/>
</dbReference>
<dbReference type="Proteomes" id="UP000203081">
    <property type="component" value="Genome"/>
</dbReference>
<dbReference type="RefSeq" id="YP_009158907.1">
    <property type="nucleotide sequence ID" value="NC_027559.1"/>
</dbReference>
<keyword evidence="7" id="KW-0325">Glycoprotein</keyword>
<evidence type="ECO:0000256" key="7">
    <source>
        <dbReference type="ARBA" id="ARBA00023180"/>
    </source>
</evidence>
<dbReference type="KEGG" id="vg:25067881"/>
<dbReference type="InterPro" id="IPR023178">
    <property type="entry name" value="Orbi_VP7_capsid_C"/>
</dbReference>
<dbReference type="InterPro" id="IPR008935">
    <property type="entry name" value="Virus_capsid_a-hlx_vir"/>
</dbReference>
<keyword evidence="5" id="KW-1152">Outer capsid protein</keyword>
<evidence type="ECO:0000256" key="4">
    <source>
        <dbReference type="ARBA" id="ARBA00022561"/>
    </source>
</evidence>
<evidence type="ECO:0000313" key="9">
    <source>
        <dbReference type="Proteomes" id="UP000203081"/>
    </source>
</evidence>
<dbReference type="SUPFAM" id="SSF49818">
    <property type="entry name" value="Viral protein domain"/>
    <property type="match status" value="1"/>
</dbReference>
<dbReference type="InterPro" id="IPR001803">
    <property type="entry name" value="Orbi_VP7_capsid"/>
</dbReference>
<evidence type="ECO:0000256" key="1">
    <source>
        <dbReference type="ARBA" id="ARBA00004328"/>
    </source>
</evidence>
<dbReference type="SUPFAM" id="SSF48345">
    <property type="entry name" value="A virus capsid protein alpha-helical domain"/>
    <property type="match status" value="1"/>
</dbReference>
<evidence type="ECO:0000256" key="5">
    <source>
        <dbReference type="ARBA" id="ARBA00022770"/>
    </source>
</evidence>
<keyword evidence="6" id="KW-0946">Virion</keyword>
<dbReference type="Gene3D" id="1.10.170.10">
    <property type="entry name" value="Bluetongue Virus 10, subunit 1, domain 3"/>
    <property type="match status" value="1"/>
</dbReference>
<gene>
    <name evidence="8" type="primary">VP7</name>
</gene>
<dbReference type="OrthoDB" id="10258at10239"/>
<organism evidence="8 9">
    <name type="scientific">Chobar Gorge virus</name>
    <dbReference type="NCBI Taxonomy" id="1679172"/>
    <lineage>
        <taxon>Viruses</taxon>
        <taxon>Riboviria</taxon>
        <taxon>Orthornavirae</taxon>
        <taxon>Duplornaviricota</taxon>
        <taxon>Resentoviricetes</taxon>
        <taxon>Reovirales</taxon>
        <taxon>Sedoreoviridae</taxon>
        <taxon>Orbivirus</taxon>
        <taxon>Orbivirus chobarense</taxon>
    </lineage>
</organism>
<comment type="similarity">
    <text evidence="2">Belongs to the orbivirus VP7 family.</text>
</comment>
<evidence type="ECO:0000256" key="3">
    <source>
        <dbReference type="ARBA" id="ARBA00021788"/>
    </source>
</evidence>
<keyword evidence="4" id="KW-0167">Capsid protein</keyword>
<name>A0A0H4M948_9REOV</name>
<dbReference type="PRINTS" id="PR00903">
    <property type="entry name" value="VP7CAPSID"/>
</dbReference>
<evidence type="ECO:0000313" key="8">
    <source>
        <dbReference type="EMBL" id="AKP24103.1"/>
    </source>
</evidence>
<comment type="subcellular location">
    <subcellularLocation>
        <location evidence="1">Virion</location>
    </subcellularLocation>
</comment>
<dbReference type="EMBL" id="KP268790">
    <property type="protein sequence ID" value="AKP24103.1"/>
    <property type="molecule type" value="Genomic_RNA"/>
</dbReference>
<dbReference type="Gene3D" id="1.10.250.10">
    <property type="entry name" value="Bluetongue Virus 10, subunit 1, domain 1"/>
    <property type="match status" value="1"/>
</dbReference>
<evidence type="ECO:0000256" key="2">
    <source>
        <dbReference type="ARBA" id="ARBA00009906"/>
    </source>
</evidence>
<dbReference type="Pfam" id="PF00897">
    <property type="entry name" value="Orbi_VP7"/>
    <property type="match status" value="1"/>
</dbReference>
<accession>A0A0H4M948</accession>
<protein>
    <recommendedName>
        <fullName evidence="3">Core protein VP7</fullName>
    </recommendedName>
</protein>
<dbReference type="Gene3D" id="2.60.120.170">
    <property type="match status" value="1"/>
</dbReference>